<keyword evidence="14" id="KW-1185">Reference proteome</keyword>
<keyword evidence="5" id="KW-0547">Nucleotide-binding</keyword>
<reference evidence="13 14" key="1">
    <citation type="journal article" date="2010" name="Stand. Genomic Sci.">
        <title>Complete genome sequence of Rhizobium leguminosarum bv trifolii strain WSM2304, an effective microsymbiont of the South American clover Trifolium polymorphum.</title>
        <authorList>
            <person name="Reeve W."/>
            <person name="O'Hara G."/>
            <person name="Chain P."/>
            <person name="Ardley J."/>
            <person name="Brau L."/>
            <person name="Nandesena K."/>
            <person name="Tiwari R."/>
            <person name="Malfatti S."/>
            <person name="Kiss H."/>
            <person name="Lapidus A."/>
            <person name="Copeland A."/>
            <person name="Nolan M."/>
            <person name="Land M."/>
            <person name="Ivanova N."/>
            <person name="Mavromatis K."/>
            <person name="Markowitz V."/>
            <person name="Kyrpides N."/>
            <person name="Melino V."/>
            <person name="Denton M."/>
            <person name="Yates R."/>
            <person name="Howieson J."/>
        </authorList>
    </citation>
    <scope>NUCLEOTIDE SEQUENCE [LARGE SCALE GENOMIC DNA]</scope>
    <source>
        <strain evidence="13 14">WSM2304</strain>
    </source>
</reference>
<evidence type="ECO:0000256" key="1">
    <source>
        <dbReference type="ARBA" id="ARBA00004141"/>
    </source>
</evidence>
<dbReference type="Gene3D" id="1.20.120.620">
    <property type="entry name" value="Backbone structure of the membrane domain of e. Coli histidine kinase receptor kdpd"/>
    <property type="match status" value="1"/>
</dbReference>
<evidence type="ECO:0000256" key="4">
    <source>
        <dbReference type="ARBA" id="ARBA00022692"/>
    </source>
</evidence>
<evidence type="ECO:0000256" key="6">
    <source>
        <dbReference type="ARBA" id="ARBA00022777"/>
    </source>
</evidence>
<dbReference type="PANTHER" id="PTHR45569">
    <property type="entry name" value="SENSOR PROTEIN KDPD"/>
    <property type="match status" value="1"/>
</dbReference>
<protein>
    <recommendedName>
        <fullName evidence="12">Sensor protein KdpD transmembrane domain-containing protein</fullName>
    </recommendedName>
</protein>
<evidence type="ECO:0000256" key="2">
    <source>
        <dbReference type="ARBA" id="ARBA00022553"/>
    </source>
</evidence>
<dbReference type="Pfam" id="PF13493">
    <property type="entry name" value="DUF4118"/>
    <property type="match status" value="1"/>
</dbReference>
<evidence type="ECO:0000256" key="10">
    <source>
        <dbReference type="ARBA" id="ARBA00023136"/>
    </source>
</evidence>
<keyword evidence="6" id="KW-0418">Kinase</keyword>
<evidence type="ECO:0000256" key="9">
    <source>
        <dbReference type="ARBA" id="ARBA00023012"/>
    </source>
</evidence>
<evidence type="ECO:0000313" key="13">
    <source>
        <dbReference type="EMBL" id="ACI58998.1"/>
    </source>
</evidence>
<dbReference type="EMBL" id="CP001193">
    <property type="protein sequence ID" value="ACI58998.1"/>
    <property type="molecule type" value="Genomic_DNA"/>
</dbReference>
<keyword evidence="10 11" id="KW-0472">Membrane</keyword>
<dbReference type="RefSeq" id="WP_012555196.1">
    <property type="nucleotide sequence ID" value="NC_011366.1"/>
</dbReference>
<feature type="transmembrane region" description="Helical" evidence="11">
    <location>
        <begin position="112"/>
        <end position="131"/>
    </location>
</feature>
<dbReference type="InterPro" id="IPR038318">
    <property type="entry name" value="KdpD_sf"/>
</dbReference>
<proteinExistence type="predicted"/>
<keyword evidence="8 11" id="KW-1133">Transmembrane helix</keyword>
<keyword evidence="2" id="KW-0597">Phosphoprotein</keyword>
<evidence type="ECO:0000313" key="14">
    <source>
        <dbReference type="Proteomes" id="UP000008330"/>
    </source>
</evidence>
<feature type="transmembrane region" description="Helical" evidence="11">
    <location>
        <begin position="65"/>
        <end position="92"/>
    </location>
</feature>
<dbReference type="InterPro" id="IPR052023">
    <property type="entry name" value="Histidine_kinase_KdpD"/>
</dbReference>
<sequence length="279" mass="29938">MSRDKDFSAAQIETAIADYNVSGDLDFSEMPPLAQYCVCLIMTAMATAIAAGFDRYEAIPNLSLIYVVPVVIGSVLFGLGPALFSAVLGALAYNFFFTEPRFSLAVADTANIWAITVLFVIACVISAITSWGRRKGIDLQRTRQAQVALRVYAEGMAASRSIDDAARLTVASLKGFFQAPAVVLLSANGICDPQFADGERLTAIEMEAAISSSTSNSVVSSGVYPYDESRFDFWPVATISGRRAIIGVAFDPDRRPADPGAMVEIVALVFGAVIDRFRT</sequence>
<evidence type="ECO:0000256" key="8">
    <source>
        <dbReference type="ARBA" id="ARBA00022989"/>
    </source>
</evidence>
<gene>
    <name evidence="13" type="ordered locus">Rleg2_5825</name>
</gene>
<organism evidence="13 14">
    <name type="scientific">Rhizobium leguminosarum bv. trifolii (strain WSM2304)</name>
    <dbReference type="NCBI Taxonomy" id="395492"/>
    <lineage>
        <taxon>Bacteria</taxon>
        <taxon>Pseudomonadati</taxon>
        <taxon>Pseudomonadota</taxon>
        <taxon>Alphaproteobacteria</taxon>
        <taxon>Hyphomicrobiales</taxon>
        <taxon>Rhizobiaceae</taxon>
        <taxon>Rhizobium/Agrobacterium group</taxon>
        <taxon>Rhizobium</taxon>
    </lineage>
</organism>
<dbReference type="KEGG" id="rlt:Rleg2_5825"/>
<comment type="subcellular location">
    <subcellularLocation>
        <location evidence="1">Membrane</location>
        <topology evidence="1">Multi-pass membrane protein</topology>
    </subcellularLocation>
</comment>
<accession>A0ABF7QX90</accession>
<dbReference type="Proteomes" id="UP000008330">
    <property type="component" value="Plasmid pRLG202"/>
</dbReference>
<geneLocation type="plasmid" evidence="13 14">
    <name>pRLG202</name>
</geneLocation>
<dbReference type="GO" id="GO:0005524">
    <property type="term" value="F:ATP binding"/>
    <property type="evidence" value="ECO:0007669"/>
    <property type="project" value="UniProtKB-KW"/>
</dbReference>
<name>A0ABF7QX90_RHILW</name>
<dbReference type="PANTHER" id="PTHR45569:SF1">
    <property type="entry name" value="SENSOR PROTEIN KDPD"/>
    <property type="match status" value="1"/>
</dbReference>
<dbReference type="InterPro" id="IPR025201">
    <property type="entry name" value="KdpD_TM"/>
</dbReference>
<dbReference type="GO" id="GO:0016020">
    <property type="term" value="C:membrane"/>
    <property type="evidence" value="ECO:0007669"/>
    <property type="project" value="UniProtKB-SubCell"/>
</dbReference>
<keyword evidence="3" id="KW-0808">Transferase</keyword>
<evidence type="ECO:0000256" key="3">
    <source>
        <dbReference type="ARBA" id="ARBA00022679"/>
    </source>
</evidence>
<dbReference type="GO" id="GO:0000160">
    <property type="term" value="P:phosphorelay signal transduction system"/>
    <property type="evidence" value="ECO:0007669"/>
    <property type="project" value="UniProtKB-KW"/>
</dbReference>
<evidence type="ECO:0000256" key="7">
    <source>
        <dbReference type="ARBA" id="ARBA00022840"/>
    </source>
</evidence>
<keyword evidence="9" id="KW-0902">Two-component regulatory system</keyword>
<keyword evidence="4 11" id="KW-0812">Transmembrane</keyword>
<evidence type="ECO:0000256" key="5">
    <source>
        <dbReference type="ARBA" id="ARBA00022741"/>
    </source>
</evidence>
<feature type="domain" description="Sensor protein KdpD transmembrane" evidence="12">
    <location>
        <begin position="36"/>
        <end position="135"/>
    </location>
</feature>
<dbReference type="AlphaFoldDB" id="A0ABF7QX90"/>
<evidence type="ECO:0000256" key="11">
    <source>
        <dbReference type="SAM" id="Phobius"/>
    </source>
</evidence>
<dbReference type="GO" id="GO:0016301">
    <property type="term" value="F:kinase activity"/>
    <property type="evidence" value="ECO:0007669"/>
    <property type="project" value="UniProtKB-KW"/>
</dbReference>
<evidence type="ECO:0000259" key="12">
    <source>
        <dbReference type="Pfam" id="PF13493"/>
    </source>
</evidence>
<keyword evidence="13" id="KW-0614">Plasmid</keyword>
<keyword evidence="7" id="KW-0067">ATP-binding</keyword>
<feature type="transmembrane region" description="Helical" evidence="11">
    <location>
        <begin position="33"/>
        <end position="53"/>
    </location>
</feature>